<dbReference type="PANTHER" id="PTHR30146">
    <property type="entry name" value="LACI-RELATED TRANSCRIPTIONAL REPRESSOR"/>
    <property type="match status" value="1"/>
</dbReference>
<dbReference type="InterPro" id="IPR010982">
    <property type="entry name" value="Lambda_DNA-bd_dom_sf"/>
</dbReference>
<dbReference type="InterPro" id="IPR028082">
    <property type="entry name" value="Peripla_BP_I"/>
</dbReference>
<proteinExistence type="predicted"/>
<sequence length="337" mass="38161">MTTIEDVAKKAGVSKSSVSRVLNQNYKHMSEEMKQKILKAIEELDFRPNSVAQSLKKKETKIIGLIIADMSPFCTEIIKGIQEECLKNGYSLMVSNSSSSPEQEEENIKMLIGKRVDGLIINTINPRSELFTYLQSIKFPMVFINSSPQNIQEDMVIVDNTTGTTEAMDYLVNLGHKQIAIMLYPIENILVRQEKLEAYKKALMNYHFPVDHNLINIIKQEKGQGIQTTLRLLESPNPPTAILSTNINLTLEVLKAIREKGLKIPKDISVIGFDDFEWNELLDPALTTVSTPVLEMGERSSKLLIKKIKRKKQTKPVKSEVLPKLIFRQSTCKAKLE</sequence>
<evidence type="ECO:0000256" key="1">
    <source>
        <dbReference type="ARBA" id="ARBA00022491"/>
    </source>
</evidence>
<dbReference type="Gene3D" id="1.10.260.40">
    <property type="entry name" value="lambda repressor-like DNA-binding domains"/>
    <property type="match status" value="1"/>
</dbReference>
<dbReference type="InterPro" id="IPR000843">
    <property type="entry name" value="HTH_LacI"/>
</dbReference>
<reference evidence="7 8" key="1">
    <citation type="submission" date="2021-03" db="EMBL/GenBank/DDBJ databases">
        <title>Whole genome sequence of Metabacillus bambusae BG109.</title>
        <authorList>
            <person name="Jeong J.W."/>
        </authorList>
    </citation>
    <scope>NUCLEOTIDE SEQUENCE [LARGE SCALE GENOMIC DNA]</scope>
    <source>
        <strain evidence="7 8">BG109</strain>
    </source>
</reference>
<dbReference type="PRINTS" id="PR00036">
    <property type="entry name" value="HTHLACI"/>
</dbReference>
<organism evidence="7 8">
    <name type="scientific">Metabacillus bambusae</name>
    <dbReference type="NCBI Taxonomy" id="2795218"/>
    <lineage>
        <taxon>Bacteria</taxon>
        <taxon>Bacillati</taxon>
        <taxon>Bacillota</taxon>
        <taxon>Bacilli</taxon>
        <taxon>Bacillales</taxon>
        <taxon>Bacillaceae</taxon>
        <taxon>Metabacillus</taxon>
    </lineage>
</organism>
<dbReference type="CDD" id="cd06267">
    <property type="entry name" value="PBP1_LacI_sugar_binding-like"/>
    <property type="match status" value="1"/>
</dbReference>
<name>A0ABS3MYV3_9BACI</name>
<dbReference type="PANTHER" id="PTHR30146:SF148">
    <property type="entry name" value="HTH-TYPE TRANSCRIPTIONAL REPRESSOR PURR-RELATED"/>
    <property type="match status" value="1"/>
</dbReference>
<dbReference type="PROSITE" id="PS00356">
    <property type="entry name" value="HTH_LACI_1"/>
    <property type="match status" value="1"/>
</dbReference>
<dbReference type="GO" id="GO:0003677">
    <property type="term" value="F:DNA binding"/>
    <property type="evidence" value="ECO:0007669"/>
    <property type="project" value="UniProtKB-KW"/>
</dbReference>
<keyword evidence="1" id="KW-0678">Repressor</keyword>
<protein>
    <submittedName>
        <fullName evidence="7">LacI family DNA-binding transcriptional regulator</fullName>
    </submittedName>
</protein>
<dbReference type="Proteomes" id="UP000663981">
    <property type="component" value="Unassembled WGS sequence"/>
</dbReference>
<evidence type="ECO:0000313" key="8">
    <source>
        <dbReference type="Proteomes" id="UP000663981"/>
    </source>
</evidence>
<dbReference type="Pfam" id="PF00356">
    <property type="entry name" value="LacI"/>
    <property type="match status" value="1"/>
</dbReference>
<dbReference type="SUPFAM" id="SSF47413">
    <property type="entry name" value="lambda repressor-like DNA-binding domains"/>
    <property type="match status" value="1"/>
</dbReference>
<keyword evidence="2" id="KW-0805">Transcription regulation</keyword>
<comment type="caution">
    <text evidence="7">The sequence shown here is derived from an EMBL/GenBank/DDBJ whole genome shotgun (WGS) entry which is preliminary data.</text>
</comment>
<dbReference type="EMBL" id="JAGDEL010000003">
    <property type="protein sequence ID" value="MBO1511185.1"/>
    <property type="molecule type" value="Genomic_DNA"/>
</dbReference>
<dbReference type="Gene3D" id="3.40.50.2300">
    <property type="match status" value="2"/>
</dbReference>
<dbReference type="SMART" id="SM00354">
    <property type="entry name" value="HTH_LACI"/>
    <property type="match status" value="1"/>
</dbReference>
<gene>
    <name evidence="7" type="ORF">I7822_05765</name>
</gene>
<evidence type="ECO:0000256" key="4">
    <source>
        <dbReference type="ARBA" id="ARBA00023163"/>
    </source>
</evidence>
<dbReference type="PROSITE" id="PS50943">
    <property type="entry name" value="HTH_CROC1"/>
    <property type="match status" value="1"/>
</dbReference>
<feature type="domain" description="HTH cro/C1-type" evidence="6">
    <location>
        <begin position="3"/>
        <end position="51"/>
    </location>
</feature>
<dbReference type="PROSITE" id="PS50932">
    <property type="entry name" value="HTH_LACI_2"/>
    <property type="match status" value="1"/>
</dbReference>
<dbReference type="InterPro" id="IPR046335">
    <property type="entry name" value="LacI/GalR-like_sensor"/>
</dbReference>
<keyword evidence="8" id="KW-1185">Reference proteome</keyword>
<dbReference type="SUPFAM" id="SSF53822">
    <property type="entry name" value="Periplasmic binding protein-like I"/>
    <property type="match status" value="1"/>
</dbReference>
<dbReference type="Pfam" id="PF13377">
    <property type="entry name" value="Peripla_BP_3"/>
    <property type="match status" value="1"/>
</dbReference>
<evidence type="ECO:0000259" key="6">
    <source>
        <dbReference type="PROSITE" id="PS50943"/>
    </source>
</evidence>
<evidence type="ECO:0000256" key="2">
    <source>
        <dbReference type="ARBA" id="ARBA00023015"/>
    </source>
</evidence>
<feature type="domain" description="HTH lacI-type" evidence="5">
    <location>
        <begin position="2"/>
        <end position="57"/>
    </location>
</feature>
<accession>A0ABS3MYV3</accession>
<dbReference type="InterPro" id="IPR001387">
    <property type="entry name" value="Cro/C1-type_HTH"/>
</dbReference>
<dbReference type="CDD" id="cd01392">
    <property type="entry name" value="HTH_LacI"/>
    <property type="match status" value="1"/>
</dbReference>
<keyword evidence="4" id="KW-0804">Transcription</keyword>
<evidence type="ECO:0000259" key="5">
    <source>
        <dbReference type="PROSITE" id="PS50932"/>
    </source>
</evidence>
<evidence type="ECO:0000313" key="7">
    <source>
        <dbReference type="EMBL" id="MBO1511185.1"/>
    </source>
</evidence>
<dbReference type="RefSeq" id="WP_207975958.1">
    <property type="nucleotide sequence ID" value="NZ_JAGDEL010000003.1"/>
</dbReference>
<evidence type="ECO:0000256" key="3">
    <source>
        <dbReference type="ARBA" id="ARBA00023125"/>
    </source>
</evidence>
<keyword evidence="3 7" id="KW-0238">DNA-binding</keyword>